<comment type="caution">
    <text evidence="2">The sequence shown here is derived from an EMBL/GenBank/DDBJ whole genome shotgun (WGS) entry which is preliminary data.</text>
</comment>
<gene>
    <name evidence="2" type="primary">trpS</name>
    <name evidence="2" type="ORF">DAT39_003153</name>
</gene>
<dbReference type="Proteomes" id="UP000727407">
    <property type="component" value="Unassembled WGS sequence"/>
</dbReference>
<dbReference type="EMBL" id="QNUK01000025">
    <property type="protein sequence ID" value="KAF5907087.1"/>
    <property type="molecule type" value="Genomic_DNA"/>
</dbReference>
<proteinExistence type="predicted"/>
<keyword evidence="2" id="KW-0436">Ligase</keyword>
<feature type="region of interest" description="Disordered" evidence="1">
    <location>
        <begin position="77"/>
        <end position="107"/>
    </location>
</feature>
<evidence type="ECO:0000313" key="3">
    <source>
        <dbReference type="Proteomes" id="UP000727407"/>
    </source>
</evidence>
<sequence length="107" mass="12196">MPIGFGVPTVRTPLGRRGFGTRNATAGFLPHPVSLSNECQDAFLCLSLFRLRLVLIKGLVFYQQELGLRQKEPTEAVWKRERRRRKRNDKDVVKDLPKSRYGAAVAE</sequence>
<evidence type="ECO:0000256" key="1">
    <source>
        <dbReference type="SAM" id="MobiDB-lite"/>
    </source>
</evidence>
<protein>
    <submittedName>
        <fullName evidence="2">Tryptophan--tRNA ligase</fullName>
    </submittedName>
</protein>
<accession>A0A8J4UUY8</accession>
<evidence type="ECO:0000313" key="2">
    <source>
        <dbReference type="EMBL" id="KAF5907087.1"/>
    </source>
</evidence>
<dbReference type="AlphaFoldDB" id="A0A8J4UUY8"/>
<keyword evidence="3" id="KW-1185">Reference proteome</keyword>
<organism evidence="2 3">
    <name type="scientific">Clarias magur</name>
    <name type="common">Asian catfish</name>
    <name type="synonym">Macropteronotus magur</name>
    <dbReference type="NCBI Taxonomy" id="1594786"/>
    <lineage>
        <taxon>Eukaryota</taxon>
        <taxon>Metazoa</taxon>
        <taxon>Chordata</taxon>
        <taxon>Craniata</taxon>
        <taxon>Vertebrata</taxon>
        <taxon>Euteleostomi</taxon>
        <taxon>Actinopterygii</taxon>
        <taxon>Neopterygii</taxon>
        <taxon>Teleostei</taxon>
        <taxon>Ostariophysi</taxon>
        <taxon>Siluriformes</taxon>
        <taxon>Clariidae</taxon>
        <taxon>Clarias</taxon>
    </lineage>
</organism>
<dbReference type="GO" id="GO:0016874">
    <property type="term" value="F:ligase activity"/>
    <property type="evidence" value="ECO:0007669"/>
    <property type="project" value="UniProtKB-KW"/>
</dbReference>
<reference evidence="2" key="1">
    <citation type="submission" date="2020-07" db="EMBL/GenBank/DDBJ databases">
        <title>Clarias magur genome sequencing, assembly and annotation.</title>
        <authorList>
            <person name="Kushwaha B."/>
            <person name="Kumar R."/>
            <person name="Das P."/>
            <person name="Joshi C.G."/>
            <person name="Kumar D."/>
            <person name="Nagpure N.S."/>
            <person name="Pandey M."/>
            <person name="Agarwal S."/>
            <person name="Srivastava S."/>
            <person name="Singh M."/>
            <person name="Sahoo L."/>
            <person name="Jayasankar P."/>
            <person name="Meher P.K."/>
            <person name="Koringa P.G."/>
            <person name="Iquebal M.A."/>
            <person name="Das S.P."/>
            <person name="Bit A."/>
            <person name="Patnaik S."/>
            <person name="Patel N."/>
            <person name="Shah T.M."/>
            <person name="Hinsu A."/>
            <person name="Jena J.K."/>
        </authorList>
    </citation>
    <scope>NUCLEOTIDE SEQUENCE</scope>
    <source>
        <strain evidence="2">CIFAMagur01</strain>
        <tissue evidence="2">Testis</tissue>
    </source>
</reference>
<name>A0A8J4UUY8_CLAMG</name>
<feature type="compositionally biased region" description="Basic and acidic residues" evidence="1">
    <location>
        <begin position="88"/>
        <end position="98"/>
    </location>
</feature>